<dbReference type="Gene3D" id="1.10.3020.10">
    <property type="entry name" value="alpha-amino acid ester hydrolase ( Helical cap domain)"/>
    <property type="match status" value="1"/>
</dbReference>
<sequence>MKAGIRLTAADGIGLVADAYPPATGRPGPVVVTRTPYDRAAHRSEGFGWARNGFGYVVQDVRGRYGSDGVWEPYRHERDDGTALVDWVLRQPWCDGRVVALGGSYSAYTAWAMAVSRPAAVRAVISFGAAMDLARVKFDRSGILRLAEHATWWAERAEARTSRTGLAAEMFAHQPGLIRHLPVAELEQLMWPELTRWTEVIDNGPDHVGSETITDAELATLDAATLHIGGWYDLLLDETLHQWHTTGPNRSLLIGPWDHELGHATTTVVGHRDHGPDSRIRIGDVLLNWLHTALAGDRPSPAARVFVIGHGWTDHPTWPPPTTPRTWYAHSDGTLDHHHGTAATTLKHDPADPYPSADPGADRSALLRRRDDAARFVTAPLTVGVTIAGRPALTVDSDGDGDIVARLLEVAADGTAIAVSQGAGTLFDETAVHVPAGSRLMLEVTGGDFPLLARYLADDRYHGTDTTPTQRHLHRLTLTLPLLEDS</sequence>
<gene>
    <name evidence="4" type="ORF">ACFO0C_28830</name>
</gene>
<feature type="region of interest" description="Disordered" evidence="2">
    <location>
        <begin position="338"/>
        <end position="362"/>
    </location>
</feature>
<evidence type="ECO:0000256" key="2">
    <source>
        <dbReference type="SAM" id="MobiDB-lite"/>
    </source>
</evidence>
<keyword evidence="1 4" id="KW-0378">Hydrolase</keyword>
<name>A0ABV8IZ04_9ACTN</name>
<evidence type="ECO:0000313" key="4">
    <source>
        <dbReference type="EMBL" id="MFC4068956.1"/>
    </source>
</evidence>
<feature type="domain" description="Xaa-Pro dipeptidyl-peptidase C-terminal" evidence="3">
    <location>
        <begin position="287"/>
        <end position="481"/>
    </location>
</feature>
<dbReference type="SUPFAM" id="SSF49785">
    <property type="entry name" value="Galactose-binding domain-like"/>
    <property type="match status" value="1"/>
</dbReference>
<dbReference type="EMBL" id="JBHSBL010000019">
    <property type="protein sequence ID" value="MFC4068956.1"/>
    <property type="molecule type" value="Genomic_DNA"/>
</dbReference>
<comment type="caution">
    <text evidence="4">The sequence shown here is derived from an EMBL/GenBank/DDBJ whole genome shotgun (WGS) entry which is preliminary data.</text>
</comment>
<dbReference type="RefSeq" id="WP_378069838.1">
    <property type="nucleotide sequence ID" value="NZ_JBHSBL010000019.1"/>
</dbReference>
<dbReference type="GO" id="GO:0016787">
    <property type="term" value="F:hydrolase activity"/>
    <property type="evidence" value="ECO:0007669"/>
    <property type="project" value="UniProtKB-KW"/>
</dbReference>
<dbReference type="SMART" id="SM00939">
    <property type="entry name" value="PepX_C"/>
    <property type="match status" value="1"/>
</dbReference>
<dbReference type="InterPro" id="IPR013736">
    <property type="entry name" value="Xaa-Pro_dipept_C"/>
</dbReference>
<keyword evidence="5" id="KW-1185">Reference proteome</keyword>
<reference evidence="5" key="1">
    <citation type="journal article" date="2019" name="Int. J. Syst. Evol. Microbiol.">
        <title>The Global Catalogue of Microorganisms (GCM) 10K type strain sequencing project: providing services to taxonomists for standard genome sequencing and annotation.</title>
        <authorList>
            <consortium name="The Broad Institute Genomics Platform"/>
            <consortium name="The Broad Institute Genome Sequencing Center for Infectious Disease"/>
            <person name="Wu L."/>
            <person name="Ma J."/>
        </authorList>
    </citation>
    <scope>NUCLEOTIDE SEQUENCE [LARGE SCALE GENOMIC DNA]</scope>
    <source>
        <strain evidence="5">TBRC 5832</strain>
    </source>
</reference>
<dbReference type="SUPFAM" id="SSF53474">
    <property type="entry name" value="alpha/beta-Hydrolases"/>
    <property type="match status" value="1"/>
</dbReference>
<dbReference type="Proteomes" id="UP001595867">
    <property type="component" value="Unassembled WGS sequence"/>
</dbReference>
<dbReference type="InterPro" id="IPR005674">
    <property type="entry name" value="CocE/Ser_esterase"/>
</dbReference>
<evidence type="ECO:0000259" key="3">
    <source>
        <dbReference type="SMART" id="SM00939"/>
    </source>
</evidence>
<dbReference type="InterPro" id="IPR029058">
    <property type="entry name" value="AB_hydrolase_fold"/>
</dbReference>
<accession>A0ABV8IZ04</accession>
<organism evidence="4 5">
    <name type="scientific">Actinoplanes subglobosus</name>
    <dbReference type="NCBI Taxonomy" id="1547892"/>
    <lineage>
        <taxon>Bacteria</taxon>
        <taxon>Bacillati</taxon>
        <taxon>Actinomycetota</taxon>
        <taxon>Actinomycetes</taxon>
        <taxon>Micromonosporales</taxon>
        <taxon>Micromonosporaceae</taxon>
        <taxon>Actinoplanes</taxon>
    </lineage>
</organism>
<dbReference type="Gene3D" id="3.40.50.1820">
    <property type="entry name" value="alpha/beta hydrolase"/>
    <property type="match status" value="1"/>
</dbReference>
<evidence type="ECO:0000256" key="1">
    <source>
        <dbReference type="ARBA" id="ARBA00022801"/>
    </source>
</evidence>
<dbReference type="Gene3D" id="2.60.120.260">
    <property type="entry name" value="Galactose-binding domain-like"/>
    <property type="match status" value="1"/>
</dbReference>
<dbReference type="NCBIfam" id="TIGR00976">
    <property type="entry name" value="CocE_NonD"/>
    <property type="match status" value="1"/>
</dbReference>
<dbReference type="Pfam" id="PF08530">
    <property type="entry name" value="PepX_C"/>
    <property type="match status" value="1"/>
</dbReference>
<protein>
    <submittedName>
        <fullName evidence="4">CocE/NonD family hydrolase</fullName>
    </submittedName>
</protein>
<evidence type="ECO:0000313" key="5">
    <source>
        <dbReference type="Proteomes" id="UP001595867"/>
    </source>
</evidence>
<dbReference type="InterPro" id="IPR000383">
    <property type="entry name" value="Xaa-Pro-like_dom"/>
</dbReference>
<proteinExistence type="predicted"/>
<dbReference type="Pfam" id="PF02129">
    <property type="entry name" value="Peptidase_S15"/>
    <property type="match status" value="1"/>
</dbReference>
<dbReference type="InterPro" id="IPR008979">
    <property type="entry name" value="Galactose-bd-like_sf"/>
</dbReference>